<organism evidence="1">
    <name type="scientific">Arundo donax</name>
    <name type="common">Giant reed</name>
    <name type="synonym">Donax arundinaceus</name>
    <dbReference type="NCBI Taxonomy" id="35708"/>
    <lineage>
        <taxon>Eukaryota</taxon>
        <taxon>Viridiplantae</taxon>
        <taxon>Streptophyta</taxon>
        <taxon>Embryophyta</taxon>
        <taxon>Tracheophyta</taxon>
        <taxon>Spermatophyta</taxon>
        <taxon>Magnoliopsida</taxon>
        <taxon>Liliopsida</taxon>
        <taxon>Poales</taxon>
        <taxon>Poaceae</taxon>
        <taxon>PACMAD clade</taxon>
        <taxon>Arundinoideae</taxon>
        <taxon>Arundineae</taxon>
        <taxon>Arundo</taxon>
    </lineage>
</organism>
<proteinExistence type="predicted"/>
<reference evidence="1" key="2">
    <citation type="journal article" date="2015" name="Data Brief">
        <title>Shoot transcriptome of the giant reed, Arundo donax.</title>
        <authorList>
            <person name="Barrero R.A."/>
            <person name="Guerrero F.D."/>
            <person name="Moolhuijzen P."/>
            <person name="Goolsby J.A."/>
            <person name="Tidwell J."/>
            <person name="Bellgard S.E."/>
            <person name="Bellgard M.I."/>
        </authorList>
    </citation>
    <scope>NUCLEOTIDE SEQUENCE</scope>
    <source>
        <tissue evidence="1">Shoot tissue taken approximately 20 cm above the soil surface</tissue>
    </source>
</reference>
<accession>A0A0A9GMD4</accession>
<sequence>MDIIHRVTRWTGSSISPVPAKHLHTTYGVRPGYHYKAFTKLPPTCRHPLRYHY</sequence>
<evidence type="ECO:0000313" key="1">
    <source>
        <dbReference type="EMBL" id="JAE23706.1"/>
    </source>
</evidence>
<protein>
    <submittedName>
        <fullName evidence="1">Uncharacterized protein</fullName>
    </submittedName>
</protein>
<dbReference type="EMBL" id="GBRH01174190">
    <property type="protein sequence ID" value="JAE23706.1"/>
    <property type="molecule type" value="Transcribed_RNA"/>
</dbReference>
<name>A0A0A9GMD4_ARUDO</name>
<dbReference type="AlphaFoldDB" id="A0A0A9GMD4"/>
<reference evidence="1" key="1">
    <citation type="submission" date="2014-09" db="EMBL/GenBank/DDBJ databases">
        <authorList>
            <person name="Magalhaes I.L.F."/>
            <person name="Oliveira U."/>
            <person name="Santos F.R."/>
            <person name="Vidigal T.H.D.A."/>
            <person name="Brescovit A.D."/>
            <person name="Santos A.J."/>
        </authorList>
    </citation>
    <scope>NUCLEOTIDE SEQUENCE</scope>
    <source>
        <tissue evidence="1">Shoot tissue taken approximately 20 cm above the soil surface</tissue>
    </source>
</reference>